<proteinExistence type="inferred from homology"/>
<dbReference type="PANTHER" id="PTHR43133:SF63">
    <property type="entry name" value="RNA POLYMERASE SIGMA FACTOR FECI-RELATED"/>
    <property type="match status" value="1"/>
</dbReference>
<dbReference type="KEGG" id="pez:HWQ56_11670"/>
<organism evidence="7 8">
    <name type="scientific">Pseudomonas eucalypticola</name>
    <dbReference type="NCBI Taxonomy" id="2599595"/>
    <lineage>
        <taxon>Bacteria</taxon>
        <taxon>Pseudomonadati</taxon>
        <taxon>Pseudomonadota</taxon>
        <taxon>Gammaproteobacteria</taxon>
        <taxon>Pseudomonadales</taxon>
        <taxon>Pseudomonadaceae</taxon>
        <taxon>Pseudomonas</taxon>
    </lineage>
</organism>
<keyword evidence="4" id="KW-0804">Transcription</keyword>
<evidence type="ECO:0000256" key="4">
    <source>
        <dbReference type="ARBA" id="ARBA00023163"/>
    </source>
</evidence>
<evidence type="ECO:0000313" key="7">
    <source>
        <dbReference type="EMBL" id="QKZ04407.1"/>
    </source>
</evidence>
<dbReference type="SUPFAM" id="SSF88946">
    <property type="entry name" value="Sigma2 domain of RNA polymerase sigma factors"/>
    <property type="match status" value="1"/>
</dbReference>
<evidence type="ECO:0000259" key="6">
    <source>
        <dbReference type="Pfam" id="PF08281"/>
    </source>
</evidence>
<dbReference type="InterPro" id="IPR013324">
    <property type="entry name" value="RNA_pol_sigma_r3/r4-like"/>
</dbReference>
<dbReference type="InterPro" id="IPR014284">
    <property type="entry name" value="RNA_pol_sigma-70_dom"/>
</dbReference>
<protein>
    <submittedName>
        <fullName evidence="7">RNA polymerase factor sigma-70</fullName>
    </submittedName>
</protein>
<dbReference type="Proteomes" id="UP000509568">
    <property type="component" value="Chromosome"/>
</dbReference>
<dbReference type="InterPro" id="IPR039425">
    <property type="entry name" value="RNA_pol_sigma-70-like"/>
</dbReference>
<dbReference type="InterPro" id="IPR007627">
    <property type="entry name" value="RNA_pol_sigma70_r2"/>
</dbReference>
<keyword evidence="3" id="KW-0731">Sigma factor</keyword>
<evidence type="ECO:0000259" key="5">
    <source>
        <dbReference type="Pfam" id="PF04542"/>
    </source>
</evidence>
<feature type="domain" description="RNA polymerase sigma-70 region 2" evidence="5">
    <location>
        <begin position="24"/>
        <end position="86"/>
    </location>
</feature>
<dbReference type="Gene3D" id="1.10.1740.10">
    <property type="match status" value="1"/>
</dbReference>
<feature type="domain" description="RNA polymerase sigma factor 70 region 4 type 2" evidence="6">
    <location>
        <begin position="120"/>
        <end position="171"/>
    </location>
</feature>
<dbReference type="InterPro" id="IPR036388">
    <property type="entry name" value="WH-like_DNA-bd_sf"/>
</dbReference>
<dbReference type="InterPro" id="IPR013325">
    <property type="entry name" value="RNA_pol_sigma_r2"/>
</dbReference>
<keyword evidence="2" id="KW-0805">Transcription regulation</keyword>
<dbReference type="Pfam" id="PF04542">
    <property type="entry name" value="Sigma70_r2"/>
    <property type="match status" value="1"/>
</dbReference>
<dbReference type="NCBIfam" id="NF005448">
    <property type="entry name" value="PRK07037.1"/>
    <property type="match status" value="1"/>
</dbReference>
<sequence length="181" mass="20460">MQESGTHDLPLNGFPSLLQTLITNRSGLLKTAARITGCHSRAEDVVQDAFLRVSSMKADTLPFNARLNYIFRIVRNLAIDHYRKQSMEQRYFVNDEHNLNAAPQFANPESINVDRQTLGKVDSALAQLPERTRYAFVMYRVHGKPQKDIAAELGVSPTLVNFMIRDALTHCTNYIEACQGH</sequence>
<dbReference type="EMBL" id="CP056030">
    <property type="protein sequence ID" value="QKZ04407.1"/>
    <property type="molecule type" value="Genomic_DNA"/>
</dbReference>
<dbReference type="GO" id="GO:0016987">
    <property type="term" value="F:sigma factor activity"/>
    <property type="evidence" value="ECO:0007669"/>
    <property type="project" value="UniProtKB-KW"/>
</dbReference>
<dbReference type="PANTHER" id="PTHR43133">
    <property type="entry name" value="RNA POLYMERASE ECF-TYPE SIGMA FACTO"/>
    <property type="match status" value="1"/>
</dbReference>
<dbReference type="Gene3D" id="1.10.10.10">
    <property type="entry name" value="Winged helix-like DNA-binding domain superfamily/Winged helix DNA-binding domain"/>
    <property type="match status" value="1"/>
</dbReference>
<dbReference type="GO" id="GO:0003677">
    <property type="term" value="F:DNA binding"/>
    <property type="evidence" value="ECO:0007669"/>
    <property type="project" value="InterPro"/>
</dbReference>
<dbReference type="AlphaFoldDB" id="A0A7D5H065"/>
<accession>A0A7D5H065</accession>
<reference evidence="7 8" key="1">
    <citation type="submission" date="2020-06" db="EMBL/GenBank/DDBJ databases">
        <title>Pseudomonas eucalypticola sp. nov., an endophyte of Eucalyptus dunnii leaves with biocontrol ability of eucalyptus leaf blight.</title>
        <authorList>
            <person name="Liu Y."/>
            <person name="Song Z."/>
            <person name="Zeng H."/>
            <person name="Lu M."/>
            <person name="Wang X."/>
            <person name="Lian X."/>
            <person name="Zhang Q."/>
        </authorList>
    </citation>
    <scope>NUCLEOTIDE SEQUENCE [LARGE SCALE GENOMIC DNA]</scope>
    <source>
        <strain evidence="7 8">NP-1</strain>
    </source>
</reference>
<evidence type="ECO:0000256" key="1">
    <source>
        <dbReference type="ARBA" id="ARBA00010641"/>
    </source>
</evidence>
<dbReference type="Pfam" id="PF08281">
    <property type="entry name" value="Sigma70_r4_2"/>
    <property type="match status" value="1"/>
</dbReference>
<evidence type="ECO:0000256" key="3">
    <source>
        <dbReference type="ARBA" id="ARBA00023082"/>
    </source>
</evidence>
<comment type="similarity">
    <text evidence="1">Belongs to the sigma-70 factor family. ECF subfamily.</text>
</comment>
<name>A0A7D5H065_9PSED</name>
<keyword evidence="8" id="KW-1185">Reference proteome</keyword>
<dbReference type="InterPro" id="IPR013249">
    <property type="entry name" value="RNA_pol_sigma70_r4_t2"/>
</dbReference>
<dbReference type="SUPFAM" id="SSF88659">
    <property type="entry name" value="Sigma3 and sigma4 domains of RNA polymerase sigma factors"/>
    <property type="match status" value="1"/>
</dbReference>
<evidence type="ECO:0000313" key="8">
    <source>
        <dbReference type="Proteomes" id="UP000509568"/>
    </source>
</evidence>
<dbReference type="RefSeq" id="WP_158155493.1">
    <property type="nucleotide sequence ID" value="NZ_CP056030.1"/>
</dbReference>
<dbReference type="NCBIfam" id="TIGR02937">
    <property type="entry name" value="sigma70-ECF"/>
    <property type="match status" value="1"/>
</dbReference>
<gene>
    <name evidence="7" type="ORF">HWQ56_11670</name>
</gene>
<evidence type="ECO:0000256" key="2">
    <source>
        <dbReference type="ARBA" id="ARBA00023015"/>
    </source>
</evidence>
<dbReference type="GO" id="GO:0006352">
    <property type="term" value="P:DNA-templated transcription initiation"/>
    <property type="evidence" value="ECO:0007669"/>
    <property type="project" value="InterPro"/>
</dbReference>